<dbReference type="NCBIfam" id="TIGR03715">
    <property type="entry name" value="KxYKxGKxW"/>
    <property type="match status" value="1"/>
</dbReference>
<dbReference type="EMBL" id="JQCD01000024">
    <property type="protein sequence ID" value="KRN76698.1"/>
    <property type="molecule type" value="Genomic_DNA"/>
</dbReference>
<feature type="compositionally biased region" description="Polar residues" evidence="2">
    <location>
        <begin position="120"/>
        <end position="132"/>
    </location>
</feature>
<dbReference type="Proteomes" id="UP000051673">
    <property type="component" value="Unassembled WGS sequence"/>
</dbReference>
<sequence length="725" mass="81396">MEQKTHFKLHKVKKNWVIIGVALGGFIGFGQGISNNVQADVRESSTTSTSVVGKQSLDQGTHTDTQSDINIKDSEQGTNNREKQPDVVTTQDSGVATNNGAKQPDGDNTQTSEQEIDNGPKQSDGTKTQTSEQKTDNDAKQPDDNNTQTSEQTTDTDAKQPDDNNTQTSEQEINKSARKNDTNQLNAKQEKAQTNRERKVKANAATTEKKVAATKAVANDWKVTKTITYQAGQQGVSKDGYKFYKIDASKRNDGIYANAFYRTAANSKKVGDTKDYNGQIVYATKEITVLKDDGNTVPVLYVNLNGQWVWIDKRAFISIPEEQTPYNWKITQTTNYKPGDSGVSKDGFKYYKVNSSQRNDGIYANAFYRTSPNSKKIGDTKNYNGKTYAADKEVIVTKDTGEKLSVLHVYLDGQWTWIDKRAFIIGKQNDSFYNWTITKTDVYKYGQTNVFKNGYKFYAIKSETRNDGIYDNAFYRTSPNSKKTGDTKNYNGRIVYSDQEITVKKDDGSSLQVLHVNLDGKWVWVDKRAFGTLNPEISGPQNPILNYNSFNENGQIIYKVDGSNYGKYADQAAAEWNKRLGRQVFVKATDKTNLNDINLKIYDQFSDDDTLMGTYVRSGRLEVNTKYIGDTYTGDKITEIFEHEFGHAMGLNHTGADGQAWSWSTPEDALWSTSSRYSKQSISENNVKAVQMLMALGMFDNTAHPYRTTASTQSDIDSYITTKMH</sequence>
<dbReference type="Gene3D" id="2.30.30.170">
    <property type="match status" value="3"/>
</dbReference>
<evidence type="ECO:0000256" key="1">
    <source>
        <dbReference type="ARBA" id="ARBA00022729"/>
    </source>
</evidence>
<evidence type="ECO:0000313" key="4">
    <source>
        <dbReference type="EMBL" id="KRN76698.1"/>
    </source>
</evidence>
<feature type="compositionally biased region" description="Polar residues" evidence="2">
    <location>
        <begin position="87"/>
        <end position="113"/>
    </location>
</feature>
<protein>
    <recommendedName>
        <fullName evidence="3">GW domain-containing protein</fullName>
    </recommendedName>
</protein>
<accession>A0A0R2JQ84</accession>
<feature type="domain" description="GW" evidence="3">
    <location>
        <begin position="450"/>
        <end position="535"/>
    </location>
</feature>
<feature type="compositionally biased region" description="Basic and acidic residues" evidence="2">
    <location>
        <begin position="133"/>
        <end position="143"/>
    </location>
</feature>
<reference evidence="4 5" key="1">
    <citation type="journal article" date="2015" name="Genome Announc.">
        <title>Expanding the biotechnology potential of lactobacilli through comparative genomics of 213 strains and associated genera.</title>
        <authorList>
            <person name="Sun Z."/>
            <person name="Harris H.M."/>
            <person name="McCann A."/>
            <person name="Guo C."/>
            <person name="Argimon S."/>
            <person name="Zhang W."/>
            <person name="Yang X."/>
            <person name="Jeffery I.B."/>
            <person name="Cooney J.C."/>
            <person name="Kagawa T.F."/>
            <person name="Liu W."/>
            <person name="Song Y."/>
            <person name="Salvetti E."/>
            <person name="Wrobel A."/>
            <person name="Rasinkangas P."/>
            <person name="Parkhill J."/>
            <person name="Rea M.C."/>
            <person name="O'Sullivan O."/>
            <person name="Ritari J."/>
            <person name="Douillard F.P."/>
            <person name="Paul Ross R."/>
            <person name="Yang R."/>
            <person name="Briner A.E."/>
            <person name="Felis G.E."/>
            <person name="de Vos W.M."/>
            <person name="Barrangou R."/>
            <person name="Klaenhammer T.R."/>
            <person name="Caufield P.W."/>
            <person name="Cui Y."/>
            <person name="Zhang H."/>
            <person name="O'Toole P.W."/>
        </authorList>
    </citation>
    <scope>NUCLEOTIDE SEQUENCE [LARGE SCALE GENOMIC DNA]</scope>
    <source>
        <strain evidence="4 5">DSM 20014</strain>
    </source>
</reference>
<feature type="compositionally biased region" description="Basic and acidic residues" evidence="2">
    <location>
        <begin position="172"/>
        <end position="181"/>
    </location>
</feature>
<dbReference type="InterPro" id="IPR024079">
    <property type="entry name" value="MetalloPept_cat_dom_sf"/>
</dbReference>
<dbReference type="PROSITE" id="PS51780">
    <property type="entry name" value="GW"/>
    <property type="match status" value="3"/>
</dbReference>
<evidence type="ECO:0000259" key="3">
    <source>
        <dbReference type="PROSITE" id="PS51780"/>
    </source>
</evidence>
<keyword evidence="5" id="KW-1185">Reference proteome</keyword>
<dbReference type="SUPFAM" id="SSF82057">
    <property type="entry name" value="Prokaryotic SH3-related domain"/>
    <property type="match status" value="3"/>
</dbReference>
<evidence type="ECO:0000256" key="2">
    <source>
        <dbReference type="SAM" id="MobiDB-lite"/>
    </source>
</evidence>
<feature type="compositionally biased region" description="Basic and acidic residues" evidence="2">
    <location>
        <begin position="188"/>
        <end position="197"/>
    </location>
</feature>
<name>A0A0R2JQ84_9LACO</name>
<dbReference type="Pfam" id="PF19258">
    <property type="entry name" value="KxYKxGKxW_sig"/>
    <property type="match status" value="1"/>
</dbReference>
<evidence type="ECO:0000313" key="5">
    <source>
        <dbReference type="Proteomes" id="UP000051673"/>
    </source>
</evidence>
<dbReference type="PATRIC" id="fig|1620.3.peg.208"/>
<dbReference type="GO" id="GO:0008237">
    <property type="term" value="F:metallopeptidase activity"/>
    <property type="evidence" value="ECO:0007669"/>
    <property type="project" value="InterPro"/>
</dbReference>
<feature type="domain" description="GW" evidence="3">
    <location>
        <begin position="236"/>
        <end position="321"/>
    </location>
</feature>
<dbReference type="SUPFAM" id="SSF55486">
    <property type="entry name" value="Metalloproteases ('zincins'), catalytic domain"/>
    <property type="match status" value="1"/>
</dbReference>
<feature type="compositionally biased region" description="Basic and acidic residues" evidence="2">
    <location>
        <begin position="70"/>
        <end position="85"/>
    </location>
</feature>
<feature type="region of interest" description="Disordered" evidence="2">
    <location>
        <begin position="48"/>
        <end position="206"/>
    </location>
</feature>
<feature type="domain" description="GW" evidence="3">
    <location>
        <begin position="343"/>
        <end position="428"/>
    </location>
</feature>
<feature type="compositionally biased region" description="Polar residues" evidence="2">
    <location>
        <begin position="144"/>
        <end position="155"/>
    </location>
</feature>
<dbReference type="InterPro" id="IPR038200">
    <property type="entry name" value="GW_dom_sf"/>
</dbReference>
<gene>
    <name evidence="4" type="ORF">IV67_GL000203</name>
</gene>
<dbReference type="STRING" id="1620.IV67_GL000203"/>
<dbReference type="InterPro" id="IPR025987">
    <property type="entry name" value="GW_dom"/>
</dbReference>
<dbReference type="OrthoDB" id="9816557at2"/>
<dbReference type="Pfam" id="PF13457">
    <property type="entry name" value="GW"/>
    <property type="match status" value="3"/>
</dbReference>
<feature type="compositionally biased region" description="Polar residues" evidence="2">
    <location>
        <begin position="51"/>
        <end position="69"/>
    </location>
</feature>
<dbReference type="RefSeq" id="WP_057787306.1">
    <property type="nucleotide sequence ID" value="NZ_JQCD01000024.1"/>
</dbReference>
<organism evidence="4 5">
    <name type="scientific">Weissella minor</name>
    <dbReference type="NCBI Taxonomy" id="1620"/>
    <lineage>
        <taxon>Bacteria</taxon>
        <taxon>Bacillati</taxon>
        <taxon>Bacillota</taxon>
        <taxon>Bacilli</taxon>
        <taxon>Lactobacillales</taxon>
        <taxon>Lactobacillaceae</taxon>
        <taxon>Weissella</taxon>
    </lineage>
</organism>
<dbReference type="InterPro" id="IPR022263">
    <property type="entry name" value="KxYKxGKxW"/>
</dbReference>
<dbReference type="Gene3D" id="3.40.390.10">
    <property type="entry name" value="Collagenase (Catalytic Domain)"/>
    <property type="match status" value="1"/>
</dbReference>
<dbReference type="AlphaFoldDB" id="A0A0R2JQ84"/>
<keyword evidence="1" id="KW-0732">Signal</keyword>
<comment type="caution">
    <text evidence="4">The sequence shown here is derived from an EMBL/GenBank/DDBJ whole genome shotgun (WGS) entry which is preliminary data.</text>
</comment>
<proteinExistence type="predicted"/>